<comment type="caution">
    <text evidence="2">The sequence shown here is derived from an EMBL/GenBank/DDBJ whole genome shotgun (WGS) entry which is preliminary data.</text>
</comment>
<evidence type="ECO:0000256" key="1">
    <source>
        <dbReference type="SAM" id="MobiDB-lite"/>
    </source>
</evidence>
<keyword evidence="3" id="KW-1185">Reference proteome</keyword>
<name>A0AAV7S956_PLEWA</name>
<proteinExistence type="predicted"/>
<accession>A0AAV7S956</accession>
<gene>
    <name evidence="2" type="ORF">NDU88_001843</name>
</gene>
<evidence type="ECO:0000313" key="3">
    <source>
        <dbReference type="Proteomes" id="UP001066276"/>
    </source>
</evidence>
<dbReference type="Proteomes" id="UP001066276">
    <property type="component" value="Chromosome 4_2"/>
</dbReference>
<feature type="region of interest" description="Disordered" evidence="1">
    <location>
        <begin position="120"/>
        <end position="148"/>
    </location>
</feature>
<reference evidence="2" key="1">
    <citation type="journal article" date="2022" name="bioRxiv">
        <title>Sequencing and chromosome-scale assembly of the giantPleurodeles waltlgenome.</title>
        <authorList>
            <person name="Brown T."/>
            <person name="Elewa A."/>
            <person name="Iarovenko S."/>
            <person name="Subramanian E."/>
            <person name="Araus A.J."/>
            <person name="Petzold A."/>
            <person name="Susuki M."/>
            <person name="Suzuki K.-i.T."/>
            <person name="Hayashi T."/>
            <person name="Toyoda A."/>
            <person name="Oliveira C."/>
            <person name="Osipova E."/>
            <person name="Leigh N.D."/>
            <person name="Simon A."/>
            <person name="Yun M.H."/>
        </authorList>
    </citation>
    <scope>NUCLEOTIDE SEQUENCE</scope>
    <source>
        <strain evidence="2">20211129_DDA</strain>
        <tissue evidence="2">Liver</tissue>
    </source>
</reference>
<protein>
    <submittedName>
        <fullName evidence="2">Uncharacterized protein</fullName>
    </submittedName>
</protein>
<dbReference type="AlphaFoldDB" id="A0AAV7S956"/>
<sequence>MFDAPAGSCRDRPGEVLVIYSSKRRRLVTVVQGRDTSRNGEKVVPLTHWERPTNWPPEKLLLDPGLPIYGNAATAQSVLAPKVPKAQSERPFPYHNSQLLAQDTAWVFRDQYWRPRGYPPVSKQSATCHRTERADTDHGQGQGCSPATGEYRQVHQAHLREERWWG</sequence>
<dbReference type="EMBL" id="JANPWB010000008">
    <property type="protein sequence ID" value="KAJ1161356.1"/>
    <property type="molecule type" value="Genomic_DNA"/>
</dbReference>
<organism evidence="2 3">
    <name type="scientific">Pleurodeles waltl</name>
    <name type="common">Iberian ribbed newt</name>
    <dbReference type="NCBI Taxonomy" id="8319"/>
    <lineage>
        <taxon>Eukaryota</taxon>
        <taxon>Metazoa</taxon>
        <taxon>Chordata</taxon>
        <taxon>Craniata</taxon>
        <taxon>Vertebrata</taxon>
        <taxon>Euteleostomi</taxon>
        <taxon>Amphibia</taxon>
        <taxon>Batrachia</taxon>
        <taxon>Caudata</taxon>
        <taxon>Salamandroidea</taxon>
        <taxon>Salamandridae</taxon>
        <taxon>Pleurodelinae</taxon>
        <taxon>Pleurodeles</taxon>
    </lineage>
</organism>
<evidence type="ECO:0000313" key="2">
    <source>
        <dbReference type="EMBL" id="KAJ1161356.1"/>
    </source>
</evidence>
<feature type="compositionally biased region" description="Basic and acidic residues" evidence="1">
    <location>
        <begin position="129"/>
        <end position="138"/>
    </location>
</feature>